<protein>
    <submittedName>
        <fullName evidence="2">Uncharacterized protein</fullName>
    </submittedName>
</protein>
<dbReference type="Proteomes" id="UP000240830">
    <property type="component" value="Unassembled WGS sequence"/>
</dbReference>
<keyword evidence="3" id="KW-1185">Reference proteome</keyword>
<reference evidence="2 3" key="1">
    <citation type="submission" date="2016-10" db="EMBL/GenBank/DDBJ databases">
        <title>The genome of Paramicrosporidium saccamoebae is the missing link in understanding Cryptomycota and Microsporidia evolution.</title>
        <authorList>
            <person name="Quandt C.A."/>
            <person name="Beaudet D."/>
            <person name="Corsaro D."/>
            <person name="Michel R."/>
            <person name="Corradi N."/>
            <person name="James T."/>
        </authorList>
    </citation>
    <scope>NUCLEOTIDE SEQUENCE [LARGE SCALE GENOMIC DNA]</scope>
    <source>
        <strain evidence="2 3">KSL3</strain>
    </source>
</reference>
<dbReference type="AlphaFoldDB" id="A0A2H9TGC4"/>
<organism evidence="2 3">
    <name type="scientific">Paramicrosporidium saccamoebae</name>
    <dbReference type="NCBI Taxonomy" id="1246581"/>
    <lineage>
        <taxon>Eukaryota</taxon>
        <taxon>Fungi</taxon>
        <taxon>Fungi incertae sedis</taxon>
        <taxon>Cryptomycota</taxon>
        <taxon>Cryptomycota incertae sedis</taxon>
        <taxon>Paramicrosporidium</taxon>
    </lineage>
</organism>
<comment type="caution">
    <text evidence="2">The sequence shown here is derived from an EMBL/GenBank/DDBJ whole genome shotgun (WGS) entry which is preliminary data.</text>
</comment>
<keyword evidence="1" id="KW-0175">Coiled coil</keyword>
<dbReference type="EMBL" id="MTSL01000208">
    <property type="protein sequence ID" value="PJF16765.1"/>
    <property type="molecule type" value="Genomic_DNA"/>
</dbReference>
<accession>A0A2H9TGC4</accession>
<gene>
    <name evidence="2" type="ORF">PSACC_03501</name>
</gene>
<evidence type="ECO:0000256" key="1">
    <source>
        <dbReference type="SAM" id="Coils"/>
    </source>
</evidence>
<name>A0A2H9TGC4_9FUNG</name>
<evidence type="ECO:0000313" key="2">
    <source>
        <dbReference type="EMBL" id="PJF16765.1"/>
    </source>
</evidence>
<feature type="coiled-coil region" evidence="1">
    <location>
        <begin position="51"/>
        <end position="78"/>
    </location>
</feature>
<sequence length="380" mass="43309">MDNVRQLSEFVNGNVEHLNVLIAFENCEDEAALKKRYLQVRVQKAVESKTILTEEEIIRNLEARRAELIQQLREGDQRIQMAKATLERRVSVKNSCNGLEKSFQSANRAKIREQFPTKFKCAEILKAVCHCLEEVQYQAIGVGRNASDKKDSITQYKNIQQVALELAKILVIIKCGGSREEAERRIEALRPFVNMDVEQAHLDPDHSKNMESNMDKSLKTEREGDHLDLTYLGSIRSNMEELSAKMASLSTHTNHIFEELEQSTLEYSRLLSELPQTIDSAQSKILKAPMYKEPVIINALDTSSLESVVIRHALARPVPDLRSFIESVDMTEASLLEKMRQTRSSVARCKDNFLNRSAKFSAECHALEMLQNPDFKALFP</sequence>
<proteinExistence type="predicted"/>
<evidence type="ECO:0000313" key="3">
    <source>
        <dbReference type="Proteomes" id="UP000240830"/>
    </source>
</evidence>